<dbReference type="AlphaFoldDB" id="A0A8S3VG85"/>
<keyword evidence="2" id="KW-1185">Reference proteome</keyword>
<evidence type="ECO:0000313" key="1">
    <source>
        <dbReference type="EMBL" id="CAG2256178.1"/>
    </source>
</evidence>
<accession>A0A8S3VG85</accession>
<organism evidence="1 2">
    <name type="scientific">Mytilus edulis</name>
    <name type="common">Blue mussel</name>
    <dbReference type="NCBI Taxonomy" id="6550"/>
    <lineage>
        <taxon>Eukaryota</taxon>
        <taxon>Metazoa</taxon>
        <taxon>Spiralia</taxon>
        <taxon>Lophotrochozoa</taxon>
        <taxon>Mollusca</taxon>
        <taxon>Bivalvia</taxon>
        <taxon>Autobranchia</taxon>
        <taxon>Pteriomorphia</taxon>
        <taxon>Mytilida</taxon>
        <taxon>Mytiloidea</taxon>
        <taxon>Mytilidae</taxon>
        <taxon>Mytilinae</taxon>
        <taxon>Mytilus</taxon>
    </lineage>
</organism>
<dbReference type="Proteomes" id="UP000683360">
    <property type="component" value="Unassembled WGS sequence"/>
</dbReference>
<sequence length="189" mass="21052">MVGKTFIDMCAARLTGCKETHIVSRCTLAFVNSWLTKSTLPFIWDDPTVAEDVSQVAADVHNGCVRRKSTDQSTKTPLTGCMVNANFDFNNFMKIIEQTSPVSFILKNQLDGTTTKAHAEQIRLAKLDWEIPNNNQGRALRKAVYVVPIVSQSEDSSDDESIDSDTPLNQIAKSIKKAGKILMKKMIYH</sequence>
<dbReference type="OrthoDB" id="6162211at2759"/>
<evidence type="ECO:0000313" key="2">
    <source>
        <dbReference type="Proteomes" id="UP000683360"/>
    </source>
</evidence>
<proteinExistence type="predicted"/>
<reference evidence="1" key="1">
    <citation type="submission" date="2021-03" db="EMBL/GenBank/DDBJ databases">
        <authorList>
            <person name="Bekaert M."/>
        </authorList>
    </citation>
    <scope>NUCLEOTIDE SEQUENCE</scope>
</reference>
<name>A0A8S3VG85_MYTED</name>
<dbReference type="EMBL" id="CAJPWZ010003297">
    <property type="protein sequence ID" value="CAG2256178.1"/>
    <property type="molecule type" value="Genomic_DNA"/>
</dbReference>
<comment type="caution">
    <text evidence="1">The sequence shown here is derived from an EMBL/GenBank/DDBJ whole genome shotgun (WGS) entry which is preliminary data.</text>
</comment>
<protein>
    <submittedName>
        <fullName evidence="1">Uncharacterized protein</fullName>
    </submittedName>
</protein>
<gene>
    <name evidence="1" type="ORF">MEDL_67576</name>
</gene>